<dbReference type="InterPro" id="IPR026444">
    <property type="entry name" value="Secre_tail"/>
</dbReference>
<protein>
    <submittedName>
        <fullName evidence="3">Putative secreted protein (Por secretion system target)</fullName>
    </submittedName>
</protein>
<dbReference type="InterPro" id="IPR007110">
    <property type="entry name" value="Ig-like_dom"/>
</dbReference>
<dbReference type="Proteomes" id="UP000295455">
    <property type="component" value="Unassembled WGS sequence"/>
</dbReference>
<evidence type="ECO:0000313" key="3">
    <source>
        <dbReference type="EMBL" id="TCL64957.1"/>
    </source>
</evidence>
<evidence type="ECO:0000259" key="2">
    <source>
        <dbReference type="PROSITE" id="PS50835"/>
    </source>
</evidence>
<feature type="domain" description="Ig-like" evidence="2">
    <location>
        <begin position="185"/>
        <end position="257"/>
    </location>
</feature>
<dbReference type="Gene3D" id="2.60.40.740">
    <property type="match status" value="4"/>
</dbReference>
<evidence type="ECO:0000313" key="4">
    <source>
        <dbReference type="Proteomes" id="UP000295455"/>
    </source>
</evidence>
<dbReference type="RefSeq" id="WP_132218233.1">
    <property type="nucleotide sequence ID" value="NZ_OX156936.1"/>
</dbReference>
<organism evidence="3 4">
    <name type="scientific">Mariniflexile fucanivorans</name>
    <dbReference type="NCBI Taxonomy" id="264023"/>
    <lineage>
        <taxon>Bacteria</taxon>
        <taxon>Pseudomonadati</taxon>
        <taxon>Bacteroidota</taxon>
        <taxon>Flavobacteriia</taxon>
        <taxon>Flavobacteriales</taxon>
        <taxon>Flavobacteriaceae</taxon>
        <taxon>Mariniflexile</taxon>
    </lineage>
</organism>
<dbReference type="NCBIfam" id="TIGR04183">
    <property type="entry name" value="Por_Secre_tail"/>
    <property type="match status" value="1"/>
</dbReference>
<comment type="caution">
    <text evidence="3">The sequence shown here is derived from an EMBL/GenBank/DDBJ whole genome shotgun (WGS) entry which is preliminary data.</text>
</comment>
<dbReference type="PROSITE" id="PS50835">
    <property type="entry name" value="IG_LIKE"/>
    <property type="match status" value="1"/>
</dbReference>
<dbReference type="Pfam" id="PF13573">
    <property type="entry name" value="SprB"/>
    <property type="match status" value="5"/>
</dbReference>
<accession>A0A4V6NGV3</accession>
<dbReference type="InterPro" id="IPR043504">
    <property type="entry name" value="Peptidase_S1_PA_chymotrypsin"/>
</dbReference>
<reference evidence="3 4" key="1">
    <citation type="submission" date="2019-03" db="EMBL/GenBank/DDBJ databases">
        <title>Genomic Encyclopedia of Type Strains, Phase IV (KMG-IV): sequencing the most valuable type-strain genomes for metagenomic binning, comparative biology and taxonomic classification.</title>
        <authorList>
            <person name="Goeker M."/>
        </authorList>
    </citation>
    <scope>NUCLEOTIDE SEQUENCE [LARGE SCALE GENOMIC DNA]</scope>
    <source>
        <strain evidence="3 4">DSM 18792</strain>
    </source>
</reference>
<dbReference type="OrthoDB" id="9805017at2"/>
<name>A0A4V6NGV3_9FLAO</name>
<dbReference type="InterPro" id="IPR025667">
    <property type="entry name" value="SprB_repeat"/>
</dbReference>
<sequence length="894" mass="91620">MKQKITLIYFAFLFLISVKGISQTTYDFTTNASLSGSFWLTQADVTIGGVAYRMTSGGNGGFSNVSSGGASNSKCLRKDGAGGDSFSLQRVDGQPFQFYGIWISHQSMNSYSAFYTLPPWYSLTAGTYTYQDMTPMVGGTGNTEFTSSSTSISSGAGGVTVTSVNISFQAILYYLIDNIVIDNNPFSATTSKTNVSCNGGSNGSATVTASGGSGGYTYSWSPSGGTGATASGLTAGSYTCTITDSNSAVISKSVTVTQPSVLSLTPASQTNIACFGGATGAATVNAATGGTGAKTYNWTPGNPVGDGTTSVTGLTAGTWTCTVTDANGCTTTQSFTVTQPSALVATASSQTNLACNGGSDGSATVSASGGTPSYTYSWAPSGGTGATASGLSAGTYTVTVTDANGCIATRSFTITQPTALVATASSQTNLSCNGGSDGSATVSASGGIPSYTYSWAPSGGTGAMASGLSAGTYTVTVTDANGCIATRSFTITQPTALMASITSQTNITCNGGATGAASVAATGGTAPYTYLWSNGATTASISGVDAGIYNVTVTDANGCTDTASATISTDTTIAPTVDSITVKFTGYCGEIGISGFYNYTGLLNGKNSYYMPFDSGEGLTSIQISFDGTKWVMYVDNNLNFTGFENEIVTTSLTPPLTGWTPTECENGTMVIQFGVNLCAGSTVNDLSNVTTGSNLQFYNASTGGSPLSDNDLLTNGNYYVSNTENGCESDRIMFEVSVAGIINNTVSQNAAVLTADQTGVSYQWYECPNTLLTGEISQNFTATTNGDYKVIITNGFCSVESACVTVSSLSTDTFENKSKFTMYPNPSNRNVNIKSSLGGDFQIINQLGQTVKTFKANANIEATVYVGDLSEGMYFVKATNSTKVSSHKLIIKK</sequence>
<dbReference type="AlphaFoldDB" id="A0A4V6NGV3"/>
<dbReference type="Pfam" id="PF18962">
    <property type="entry name" value="Por_Secre_tail"/>
    <property type="match status" value="1"/>
</dbReference>
<keyword evidence="1" id="KW-0732">Signal</keyword>
<dbReference type="EMBL" id="SLUP01000006">
    <property type="protein sequence ID" value="TCL64957.1"/>
    <property type="molecule type" value="Genomic_DNA"/>
</dbReference>
<evidence type="ECO:0000256" key="1">
    <source>
        <dbReference type="ARBA" id="ARBA00022729"/>
    </source>
</evidence>
<dbReference type="Gene3D" id="2.40.10.10">
    <property type="entry name" value="Trypsin-like serine proteases"/>
    <property type="match status" value="1"/>
</dbReference>
<proteinExistence type="predicted"/>
<keyword evidence="4" id="KW-1185">Reference proteome</keyword>
<gene>
    <name evidence="3" type="ORF">EV196_106147</name>
</gene>